<dbReference type="AlphaFoldDB" id="B4FVY9"/>
<sequence>MDLSTENGDLPLWIVKRLQSRRYGIPPSPLLYGIHPSPLLYAAEISSSNQFLSLHP</sequence>
<reference evidence="1" key="1">
    <citation type="journal article" date="2009" name="PLoS Genet.">
        <title>Sequencing, mapping, and analysis of 27,455 maize full-length cDNAs.</title>
        <authorList>
            <person name="Soderlund C."/>
            <person name="Descour A."/>
            <person name="Kudrna D."/>
            <person name="Bomhoff M."/>
            <person name="Boyd L."/>
            <person name="Currie J."/>
            <person name="Angelova A."/>
            <person name="Collura K."/>
            <person name="Wissotski M."/>
            <person name="Ashley E."/>
            <person name="Morrow D."/>
            <person name="Fernandes J."/>
            <person name="Walbot V."/>
            <person name="Yu Y."/>
        </authorList>
    </citation>
    <scope>NUCLEOTIDE SEQUENCE</scope>
    <source>
        <strain evidence="1">B73</strain>
    </source>
</reference>
<evidence type="ECO:0000313" key="1">
    <source>
        <dbReference type="EMBL" id="ACF86282.1"/>
    </source>
</evidence>
<protein>
    <submittedName>
        <fullName evidence="1">Uncharacterized protein</fullName>
    </submittedName>
</protein>
<dbReference type="EMBL" id="BT041277">
    <property type="protein sequence ID" value="ACF86282.1"/>
    <property type="molecule type" value="mRNA"/>
</dbReference>
<name>B4FVY9_MAIZE</name>
<accession>B4FVY9</accession>
<organism evidence="1">
    <name type="scientific">Zea mays</name>
    <name type="common">Maize</name>
    <dbReference type="NCBI Taxonomy" id="4577"/>
    <lineage>
        <taxon>Eukaryota</taxon>
        <taxon>Viridiplantae</taxon>
        <taxon>Streptophyta</taxon>
        <taxon>Embryophyta</taxon>
        <taxon>Tracheophyta</taxon>
        <taxon>Spermatophyta</taxon>
        <taxon>Magnoliopsida</taxon>
        <taxon>Liliopsida</taxon>
        <taxon>Poales</taxon>
        <taxon>Poaceae</taxon>
        <taxon>PACMAD clade</taxon>
        <taxon>Panicoideae</taxon>
        <taxon>Andropogonodae</taxon>
        <taxon>Andropogoneae</taxon>
        <taxon>Tripsacinae</taxon>
        <taxon>Zea</taxon>
    </lineage>
</organism>
<proteinExistence type="evidence at transcript level"/>